<dbReference type="PANTHER" id="PTHR43078">
    <property type="entry name" value="UDP-GLUCURONIC ACID DECARBOXYLASE-RELATED"/>
    <property type="match status" value="1"/>
</dbReference>
<dbReference type="Pfam" id="PF01370">
    <property type="entry name" value="Epimerase"/>
    <property type="match status" value="1"/>
</dbReference>
<dbReference type="GO" id="GO:0005737">
    <property type="term" value="C:cytoplasm"/>
    <property type="evidence" value="ECO:0007669"/>
    <property type="project" value="TreeGrafter"/>
</dbReference>
<dbReference type="GO" id="GO:0048040">
    <property type="term" value="F:UDP-glucuronate decarboxylase activity"/>
    <property type="evidence" value="ECO:0007669"/>
    <property type="project" value="TreeGrafter"/>
</dbReference>
<dbReference type="EMBL" id="MT799689">
    <property type="protein sequence ID" value="QOW37918.1"/>
    <property type="molecule type" value="Genomic_DNA"/>
</dbReference>
<proteinExistence type="predicted"/>
<feature type="domain" description="NAD-dependent epimerase/dehydratase" evidence="5">
    <location>
        <begin position="35"/>
        <end position="274"/>
    </location>
</feature>
<reference evidence="6" key="1">
    <citation type="journal article" date="2020" name="FEMS Microbiol. Lett.">
        <title>Screening for texturing Leuconostoc and genomics behind polysaccharide production.</title>
        <authorList>
            <person name="Poulsen V.K."/>
            <person name="Koza A."/>
            <person name="Al-Nakeeb K."/>
            <person name="Oeregaard G."/>
        </authorList>
    </citation>
    <scope>NUCLEOTIDE SEQUENCE</scope>
    <source>
        <strain evidence="6">Ln3</strain>
    </source>
</reference>
<dbReference type="AlphaFoldDB" id="A0A7S6VFK1"/>
<dbReference type="PANTHER" id="PTHR43078:SF6">
    <property type="entry name" value="UDP-GLUCURONIC ACID DECARBOXYLASE 1"/>
    <property type="match status" value="1"/>
</dbReference>
<dbReference type="InterPro" id="IPR044516">
    <property type="entry name" value="UXS-like"/>
</dbReference>
<evidence type="ECO:0000256" key="3">
    <source>
        <dbReference type="ARBA" id="ARBA00023027"/>
    </source>
</evidence>
<dbReference type="InterPro" id="IPR001509">
    <property type="entry name" value="Epimerase_deHydtase"/>
</dbReference>
<evidence type="ECO:0000259" key="5">
    <source>
        <dbReference type="Pfam" id="PF01370"/>
    </source>
</evidence>
<comment type="cofactor">
    <cofactor evidence="1">
        <name>NAD(+)</name>
        <dbReference type="ChEBI" id="CHEBI:57540"/>
    </cofactor>
</comment>
<dbReference type="GO" id="GO:0042732">
    <property type="term" value="P:D-xylose metabolic process"/>
    <property type="evidence" value="ECO:0007669"/>
    <property type="project" value="InterPro"/>
</dbReference>
<dbReference type="InterPro" id="IPR036291">
    <property type="entry name" value="NAD(P)-bd_dom_sf"/>
</dbReference>
<keyword evidence="4" id="KW-0456">Lyase</keyword>
<name>A0A7S6VFK1_LEUME</name>
<dbReference type="GO" id="GO:0070403">
    <property type="term" value="F:NAD+ binding"/>
    <property type="evidence" value="ECO:0007669"/>
    <property type="project" value="InterPro"/>
</dbReference>
<sequence>MLENLEINLIVKKELSQLVNKHKKLFDKFDNKTVAISGATGLIGGQMVLSFALYNQLYGKNINIIALIRNNEKAKNLFGKLYSSISFIEADVREITKIEHSIDIIFHTAAVTQSSFMVECPVDTLDIMYQGTKRLLEIARQHRSQFVYISSMEAFGITDPNKSIIKEEDIGYIDLASIRSTYSEGKRVCELLTTAYAAQYNLKTQNVRLAQSFGPGSDRNDNRVFSYFANSALQNKDITIKSSGKSMGNYVDIRDAIAAILVVSQHGEVGKTYTAVNEDSTMSIADLALLVSKRFSSNKSKVIIENNEIEKQKFAPDTTMKLSSDRLRAIGWHPDYTITNMFDDMISSWK</sequence>
<keyword evidence="2" id="KW-0210">Decarboxylase</keyword>
<protein>
    <submittedName>
        <fullName evidence="6">NAD-dependent epimerase</fullName>
    </submittedName>
</protein>
<dbReference type="RefSeq" id="WP_273729823.1">
    <property type="nucleotide sequence ID" value="NZ_JAQPWA010000005.1"/>
</dbReference>
<evidence type="ECO:0000256" key="4">
    <source>
        <dbReference type="ARBA" id="ARBA00023239"/>
    </source>
</evidence>
<keyword evidence="3" id="KW-0520">NAD</keyword>
<evidence type="ECO:0000256" key="1">
    <source>
        <dbReference type="ARBA" id="ARBA00001911"/>
    </source>
</evidence>
<evidence type="ECO:0000256" key="2">
    <source>
        <dbReference type="ARBA" id="ARBA00022793"/>
    </source>
</evidence>
<dbReference type="Gene3D" id="3.40.50.720">
    <property type="entry name" value="NAD(P)-binding Rossmann-like Domain"/>
    <property type="match status" value="1"/>
</dbReference>
<accession>A0A7S6VFK1</accession>
<dbReference type="SUPFAM" id="SSF51735">
    <property type="entry name" value="NAD(P)-binding Rossmann-fold domains"/>
    <property type="match status" value="1"/>
</dbReference>
<organism evidence="6">
    <name type="scientific">Leuconostoc mesenteroides</name>
    <dbReference type="NCBI Taxonomy" id="1245"/>
    <lineage>
        <taxon>Bacteria</taxon>
        <taxon>Bacillati</taxon>
        <taxon>Bacillota</taxon>
        <taxon>Bacilli</taxon>
        <taxon>Lactobacillales</taxon>
        <taxon>Lactobacillaceae</taxon>
        <taxon>Leuconostoc</taxon>
    </lineage>
</organism>
<evidence type="ECO:0000313" key="6">
    <source>
        <dbReference type="EMBL" id="QOW37918.1"/>
    </source>
</evidence>